<dbReference type="PATRIC" id="fig|1641812.3.peg.389"/>
<gene>
    <name evidence="2" type="ORF">MYAER_0373</name>
</gene>
<feature type="compositionally biased region" description="Basic and acidic residues" evidence="1">
    <location>
        <begin position="1"/>
        <end position="13"/>
    </location>
</feature>
<feature type="region of interest" description="Disordered" evidence="1">
    <location>
        <begin position="1"/>
        <end position="44"/>
    </location>
</feature>
<evidence type="ECO:0000313" key="3">
    <source>
        <dbReference type="Proteomes" id="UP000034103"/>
    </source>
</evidence>
<dbReference type="EMBL" id="CP011304">
    <property type="protein sequence ID" value="AKE62735.1"/>
    <property type="molecule type" value="Genomic_DNA"/>
</dbReference>
<dbReference type="HOGENOM" id="CLU_207873_0_0_3"/>
<reference evidence="2 3" key="1">
    <citation type="journal article" date="2015" name="Genome Announc.">
        <title>Complete Genome Sequence of Microcystis aeruginosa NIES-2549, a Bloom-Forming Cyanobacterium from Lake Kasumigaura, Japan.</title>
        <authorList>
            <person name="Yamaguchi H."/>
            <person name="Suzuki S."/>
            <person name="Tanabe Y."/>
            <person name="Osana Y."/>
            <person name="Shimura Y."/>
            <person name="Ishida K."/>
            <person name="Kawachi M."/>
        </authorList>
    </citation>
    <scope>NUCLEOTIDE SEQUENCE [LARGE SCALE GENOMIC DNA]</scope>
    <source>
        <strain evidence="2 3">NIES-2549</strain>
    </source>
</reference>
<protein>
    <submittedName>
        <fullName evidence="2">Uncharacterized protein</fullName>
    </submittedName>
</protein>
<accession>A0A0F6RJ90</accession>
<dbReference type="RefSeq" id="WP_046660734.1">
    <property type="nucleotide sequence ID" value="NZ_CP011304.1"/>
</dbReference>
<dbReference type="AlphaFoldDB" id="A0A0F6RJ90"/>
<dbReference type="Proteomes" id="UP000034103">
    <property type="component" value="Chromosome"/>
</dbReference>
<organism evidence="2 3">
    <name type="scientific">Microcystis aeruginosa NIES-2549</name>
    <dbReference type="NCBI Taxonomy" id="1641812"/>
    <lineage>
        <taxon>Bacteria</taxon>
        <taxon>Bacillati</taxon>
        <taxon>Cyanobacteriota</taxon>
        <taxon>Cyanophyceae</taxon>
        <taxon>Oscillatoriophycideae</taxon>
        <taxon>Chroococcales</taxon>
        <taxon>Microcystaceae</taxon>
        <taxon>Microcystis</taxon>
    </lineage>
</organism>
<sequence>MSDKQERRYDKFKRGYQAKIDQPPGKPPQGGSNVKPPLNQDKEKNNPLIIYAPFYLFPVLTDN</sequence>
<proteinExistence type="predicted"/>
<evidence type="ECO:0000313" key="2">
    <source>
        <dbReference type="EMBL" id="AKE62735.1"/>
    </source>
</evidence>
<evidence type="ECO:0000256" key="1">
    <source>
        <dbReference type="SAM" id="MobiDB-lite"/>
    </source>
</evidence>
<name>A0A0F6RJ90_MICAE</name>